<proteinExistence type="predicted"/>
<organism evidence="3 4">
    <name type="scientific">Nocardiopsis algeriensis</name>
    <dbReference type="NCBI Taxonomy" id="1478215"/>
    <lineage>
        <taxon>Bacteria</taxon>
        <taxon>Bacillati</taxon>
        <taxon>Actinomycetota</taxon>
        <taxon>Actinomycetes</taxon>
        <taxon>Streptosporangiales</taxon>
        <taxon>Nocardiopsidaceae</taxon>
        <taxon>Nocardiopsis</taxon>
    </lineage>
</organism>
<protein>
    <submittedName>
        <fullName evidence="3">Uncharacterized protein</fullName>
    </submittedName>
</protein>
<evidence type="ECO:0000313" key="4">
    <source>
        <dbReference type="Proteomes" id="UP000536604"/>
    </source>
</evidence>
<dbReference type="Proteomes" id="UP000536604">
    <property type="component" value="Unassembled WGS sequence"/>
</dbReference>
<feature type="compositionally biased region" description="Low complexity" evidence="1">
    <location>
        <begin position="213"/>
        <end position="226"/>
    </location>
</feature>
<accession>A0A841IQ85</accession>
<comment type="caution">
    <text evidence="3">The sequence shown here is derived from an EMBL/GenBank/DDBJ whole genome shotgun (WGS) entry which is preliminary data.</text>
</comment>
<feature type="compositionally biased region" description="Basic and acidic residues" evidence="1">
    <location>
        <begin position="251"/>
        <end position="276"/>
    </location>
</feature>
<keyword evidence="2" id="KW-0472">Membrane</keyword>
<feature type="compositionally biased region" description="Basic and acidic residues" evidence="1">
    <location>
        <begin position="106"/>
        <end position="142"/>
    </location>
</feature>
<reference evidence="3 4" key="1">
    <citation type="submission" date="2020-08" db="EMBL/GenBank/DDBJ databases">
        <title>Genomic Encyclopedia of Type Strains, Phase III (KMG-III): the genomes of soil and plant-associated and newly described type strains.</title>
        <authorList>
            <person name="Whitman W."/>
        </authorList>
    </citation>
    <scope>NUCLEOTIDE SEQUENCE [LARGE SCALE GENOMIC DNA]</scope>
    <source>
        <strain evidence="3 4">CECT 8712</strain>
    </source>
</reference>
<feature type="compositionally biased region" description="Acidic residues" evidence="1">
    <location>
        <begin position="474"/>
        <end position="493"/>
    </location>
</feature>
<keyword evidence="2" id="KW-1133">Transmembrane helix</keyword>
<feature type="compositionally biased region" description="Pro residues" evidence="1">
    <location>
        <begin position="71"/>
        <end position="84"/>
    </location>
</feature>
<feature type="compositionally biased region" description="Basic and acidic residues" evidence="1">
    <location>
        <begin position="314"/>
        <end position="326"/>
    </location>
</feature>
<feature type="compositionally biased region" description="Basic and acidic residues" evidence="1">
    <location>
        <begin position="19"/>
        <end position="39"/>
    </location>
</feature>
<feature type="transmembrane region" description="Helical" evidence="2">
    <location>
        <begin position="554"/>
        <end position="576"/>
    </location>
</feature>
<evidence type="ECO:0000256" key="2">
    <source>
        <dbReference type="SAM" id="Phobius"/>
    </source>
</evidence>
<evidence type="ECO:0000256" key="1">
    <source>
        <dbReference type="SAM" id="MobiDB-lite"/>
    </source>
</evidence>
<gene>
    <name evidence="3" type="ORF">FHS13_002960</name>
</gene>
<dbReference type="EMBL" id="JACHJO010000008">
    <property type="protein sequence ID" value="MBB6120999.1"/>
    <property type="molecule type" value="Genomic_DNA"/>
</dbReference>
<feature type="compositionally biased region" description="Basic and acidic residues" evidence="1">
    <location>
        <begin position="513"/>
        <end position="526"/>
    </location>
</feature>
<name>A0A841IQ85_9ACTN</name>
<evidence type="ECO:0000313" key="3">
    <source>
        <dbReference type="EMBL" id="MBB6120999.1"/>
    </source>
</evidence>
<feature type="region of interest" description="Disordered" evidence="1">
    <location>
        <begin position="1"/>
        <end position="534"/>
    </location>
</feature>
<sequence length="622" mass="65901">MTENSGRGSDAEDSWFTPSEDRFRKQAEYEDPLEGKQEQETVFPDSGGYAGLSSSRPALADPYPEALGGPPAAPATPPAPPNPLSYPGASAAAYQPLSRFDDLEEEPRWPESREEEKPEAAPAPEREEREEQAVADEPRWVDVPEPGTLTGSHPMVGADPAPAPEGPAPEERETSWHDVPLPGTADEGRGSGTWDTGASSWDDTRGPGDTGGRQDTWAPAEEAAPAGREPWGDGYGDELSAPPASGNTWAFERDDPRLPEVVREAERRRREEREEAASGPDTGELSAAVPTSDDPLAAIADMQSRARAMEEDDPLGHEGSYADRDLASGGDGFRGGHRGSHRADHGNAYGEPYGGQDSYRDRGAYGDGDTYGGQDSYEEPDAYGDRGAYGGQDSYEERDTYGEPYGEQDGYGDRGAHGDPYGAGVRGGLHEEDDPLGGEPRDPYGAYTGNGLHGNEDGGSGRVSPASTAPGFADGDDEDPGEAQGAEESEYDDGFTPADYGMPVQPRKRRRDRITEDFPGFEDRPPGGELGDAYPGYDSIEGLADTERGALVTMWLGVASLIPVIGAVTALVALLVTGPKAKKAIRESRGELDGHGLIAIGTGLSGLGIAVTVISVALWLIL</sequence>
<feature type="transmembrane region" description="Helical" evidence="2">
    <location>
        <begin position="597"/>
        <end position="621"/>
    </location>
</feature>
<dbReference type="AlphaFoldDB" id="A0A841IQ85"/>
<dbReference type="RefSeq" id="WP_184292446.1">
    <property type="nucleotide sequence ID" value="NZ_JACHJO010000008.1"/>
</dbReference>
<keyword evidence="4" id="KW-1185">Reference proteome</keyword>
<keyword evidence="2" id="KW-0812">Transmembrane</keyword>